<name>A0ABQ4Q6K1_9BURK</name>
<evidence type="ECO:0008006" key="3">
    <source>
        <dbReference type="Google" id="ProtNLM"/>
    </source>
</evidence>
<proteinExistence type="predicted"/>
<sequence length="283" mass="29737">MVVVIVITAIIGAVIAVFIRVPVQGYADSVARADLTDVADIALRRMSRDLRLALPNSVRIAVDGTGNQYLELLLTKSGGRYLSEEDADAGNPNRWPLKFEAAVDCAATPTDCRFSVVGPMPNPPVIAGADSIVVYNLGPNLEPANAYDCGASGCNRAAVAGVDDSNRIITLASNPFAVQQPAMTSPTRRFQVVSTPVTYTCAGGRLTRYWGYAISKNQPTSAAALGNTSALLATDVAGCSFEYNQLANVRSALVGLTLRLTAPAGSNAGEIALFHQVHVDNTP</sequence>
<comment type="caution">
    <text evidence="1">The sequence shown here is derived from an EMBL/GenBank/DDBJ whole genome shotgun (WGS) entry which is preliminary data.</text>
</comment>
<keyword evidence="2" id="KW-1185">Reference proteome</keyword>
<dbReference type="EMBL" id="BPMK01000010">
    <property type="protein sequence ID" value="GIZ52430.1"/>
    <property type="molecule type" value="Genomic_DNA"/>
</dbReference>
<organism evidence="1 2">
    <name type="scientific">Noviherbaspirillum aridicola</name>
    <dbReference type="NCBI Taxonomy" id="2849687"/>
    <lineage>
        <taxon>Bacteria</taxon>
        <taxon>Pseudomonadati</taxon>
        <taxon>Pseudomonadota</taxon>
        <taxon>Betaproteobacteria</taxon>
        <taxon>Burkholderiales</taxon>
        <taxon>Oxalobacteraceae</taxon>
        <taxon>Noviherbaspirillum</taxon>
    </lineage>
</organism>
<evidence type="ECO:0000313" key="1">
    <source>
        <dbReference type="EMBL" id="GIZ52430.1"/>
    </source>
</evidence>
<dbReference type="Proteomes" id="UP000887222">
    <property type="component" value="Unassembled WGS sequence"/>
</dbReference>
<accession>A0ABQ4Q6K1</accession>
<evidence type="ECO:0000313" key="2">
    <source>
        <dbReference type="Proteomes" id="UP000887222"/>
    </source>
</evidence>
<protein>
    <recommendedName>
        <fullName evidence="3">MSHA biogenesis protein MshO</fullName>
    </recommendedName>
</protein>
<gene>
    <name evidence="1" type="ORF">NCCP691_24440</name>
</gene>
<reference evidence="1 2" key="1">
    <citation type="journal article" date="2022" name="Int. J. Syst. Evol. Microbiol.">
        <title>Noviherbaspirillum aridicola sp. nov., isolated from an arid soil in Pakistan.</title>
        <authorList>
            <person name="Khan I.U."/>
            <person name="Saqib M."/>
            <person name="Amin A."/>
            <person name="Hussain F."/>
            <person name="Li L."/>
            <person name="Liu Y.H."/>
            <person name="Fang B.Z."/>
            <person name="Ahmed I."/>
            <person name="Li W.J."/>
        </authorList>
    </citation>
    <scope>NUCLEOTIDE SEQUENCE [LARGE SCALE GENOMIC DNA]</scope>
    <source>
        <strain evidence="1 2">NCCP-691</strain>
    </source>
</reference>